<dbReference type="EMBL" id="CAJNOO010001461">
    <property type="protein sequence ID" value="CAF1156329.1"/>
    <property type="molecule type" value="Genomic_DNA"/>
</dbReference>
<protein>
    <submittedName>
        <fullName evidence="2">Uncharacterized protein</fullName>
    </submittedName>
</protein>
<evidence type="ECO:0000313" key="1">
    <source>
        <dbReference type="EMBL" id="CAF1156329.1"/>
    </source>
</evidence>
<name>A0A819GHF0_9BILA</name>
<sequence length="420" mass="49228">MANTNQKSKSTVNKLSNNIKPSNDMFDNIDDTNDGLQFSTDILNQYFLSGQLKSIIYGEEIMQNAILNDSDYVEVTLFLNFQLSTTDQRGINSLSTSNKKRRLNIVASPNLNSKKMKMSDTDSDEDNDFNDNHTIQDQIPNYLSMNNKTFLRIIKNIIKDVQSICMNDIQKLALLMHQVATFRLKREITTIYLQSVTGAIIELDNDLVEVDRRVWPMQTTTETNQDDQQTACEDLLRECLEEINLEIDLSQEELIQKKNSLLEFTYDIDKALGIYVQEYGIKSLEMKHQLKKAIVMYNYLTEILERKYLHESPNQYQMEVAKRLVNMRRDIEKSKRALLELKQGVIFNKSSISFDSIQISMPTLNDFNIKNDKVQQQQLLNKYERQIRYKKLDLLAIHILEDEQTYYRFQNLFDYELSKM</sequence>
<proteinExistence type="predicted"/>
<comment type="caution">
    <text evidence="2">The sequence shown here is derived from an EMBL/GenBank/DDBJ whole genome shotgun (WGS) entry which is preliminary data.</text>
</comment>
<dbReference type="EMBL" id="CAJOAX010004483">
    <property type="protein sequence ID" value="CAF3908138.1"/>
    <property type="molecule type" value="Genomic_DNA"/>
</dbReference>
<evidence type="ECO:0000313" key="4">
    <source>
        <dbReference type="Proteomes" id="UP000663874"/>
    </source>
</evidence>
<evidence type="ECO:0000313" key="3">
    <source>
        <dbReference type="EMBL" id="CAF3908138.1"/>
    </source>
</evidence>
<evidence type="ECO:0000313" key="2">
    <source>
        <dbReference type="EMBL" id="CAF3886346.1"/>
    </source>
</evidence>
<dbReference type="OrthoDB" id="10066721at2759"/>
<accession>A0A819GHF0</accession>
<organism evidence="2 4">
    <name type="scientific">Rotaria sordida</name>
    <dbReference type="NCBI Taxonomy" id="392033"/>
    <lineage>
        <taxon>Eukaryota</taxon>
        <taxon>Metazoa</taxon>
        <taxon>Spiralia</taxon>
        <taxon>Gnathifera</taxon>
        <taxon>Rotifera</taxon>
        <taxon>Eurotatoria</taxon>
        <taxon>Bdelloidea</taxon>
        <taxon>Philodinida</taxon>
        <taxon>Philodinidae</taxon>
        <taxon>Rotaria</taxon>
    </lineage>
</organism>
<dbReference type="Proteomes" id="UP000663874">
    <property type="component" value="Unassembled WGS sequence"/>
</dbReference>
<dbReference type="AlphaFoldDB" id="A0A819GHF0"/>
<gene>
    <name evidence="2" type="ORF">FNK824_LOCUS19816</name>
    <name evidence="3" type="ORF">OTI717_LOCUS24151</name>
    <name evidence="1" type="ORF">RFH988_LOCUS22191</name>
</gene>
<dbReference type="EMBL" id="CAJOBE010003533">
    <property type="protein sequence ID" value="CAF3886346.1"/>
    <property type="molecule type" value="Genomic_DNA"/>
</dbReference>
<dbReference type="Proteomes" id="UP000663823">
    <property type="component" value="Unassembled WGS sequence"/>
</dbReference>
<dbReference type="Proteomes" id="UP000663882">
    <property type="component" value="Unassembled WGS sequence"/>
</dbReference>
<reference evidence="2" key="1">
    <citation type="submission" date="2021-02" db="EMBL/GenBank/DDBJ databases">
        <authorList>
            <person name="Nowell W R."/>
        </authorList>
    </citation>
    <scope>NUCLEOTIDE SEQUENCE</scope>
</reference>